<dbReference type="PROSITE" id="PS51707">
    <property type="entry name" value="CYTH"/>
    <property type="match status" value="1"/>
</dbReference>
<reference evidence="3 4" key="2">
    <citation type="submission" date="2008-11" db="EMBL/GenBank/DDBJ databases">
        <authorList>
            <person name="Fulton L."/>
            <person name="Clifton S."/>
            <person name="Fulton B."/>
            <person name="Xu J."/>
            <person name="Minx P."/>
            <person name="Pepin K.H."/>
            <person name="Johnson M."/>
            <person name="Bhonagiri V."/>
            <person name="Nash W.E."/>
            <person name="Mardis E.R."/>
            <person name="Wilson R.K."/>
        </authorList>
    </citation>
    <scope>NUCLEOTIDE SEQUENCE [LARGE SCALE GENOMIC DNA]</scope>
    <source>
        <strain evidence="3 4">ATCC 43243</strain>
    </source>
</reference>
<dbReference type="Proteomes" id="UP000003136">
    <property type="component" value="Unassembled WGS sequence"/>
</dbReference>
<proteinExistence type="predicted"/>
<dbReference type="InterPro" id="IPR023577">
    <property type="entry name" value="CYTH_domain"/>
</dbReference>
<dbReference type="InterPro" id="IPR012042">
    <property type="entry name" value="NeuTTM/CthTTM-like"/>
</dbReference>
<dbReference type="InterPro" id="IPR033469">
    <property type="entry name" value="CYTH-like_dom_sf"/>
</dbReference>
<dbReference type="PANTHER" id="PTHR40114:SF1">
    <property type="entry name" value="SLR0698 PROTEIN"/>
    <property type="match status" value="1"/>
</dbReference>
<dbReference type="SMART" id="SM01118">
    <property type="entry name" value="CYTH"/>
    <property type="match status" value="1"/>
</dbReference>
<evidence type="ECO:0000259" key="2">
    <source>
        <dbReference type="PROSITE" id="PS51707"/>
    </source>
</evidence>
<name>B7AS84_9FIRM</name>
<dbReference type="AlphaFoldDB" id="B7AS84"/>
<sequence length="166" mass="19504">MEIERKFLVSQIPGDIAQYKCRFIEQAYLCTNPVVRVRRDNDDYYLTYKSNGFVAREEYNLPLTQESYEHLLGKADGNIITKRRYEIPIEYDYYMPDEICRNNPDHAPFLTIELDIFEGKFAGTVLAEVEFASEEEAGAFIPPDWFLEDVSYSSEYHNSNMSMRTF</sequence>
<comment type="caution">
    <text evidence="3">The sequence shown here is derived from an EMBL/GenBank/DDBJ whole genome shotgun (WGS) entry which is preliminary data.</text>
</comment>
<dbReference type="PANTHER" id="PTHR40114">
    <property type="entry name" value="SLR0698 PROTEIN"/>
    <property type="match status" value="1"/>
</dbReference>
<dbReference type="Pfam" id="PF01928">
    <property type="entry name" value="CYTH"/>
    <property type="match status" value="1"/>
</dbReference>
<dbReference type="PIRSF" id="PIRSF016487">
    <property type="entry name" value="CYTH_UCP016487"/>
    <property type="match status" value="1"/>
</dbReference>
<accession>B7AS84</accession>
<feature type="domain" description="CYTH" evidence="2">
    <location>
        <begin position="1"/>
        <end position="166"/>
    </location>
</feature>
<gene>
    <name evidence="3" type="ORF">BACPEC_01939</name>
</gene>
<evidence type="ECO:0000313" key="4">
    <source>
        <dbReference type="Proteomes" id="UP000003136"/>
    </source>
</evidence>
<dbReference type="Gene3D" id="2.40.320.10">
    <property type="entry name" value="Hypothetical Protein Pfu-838710-001"/>
    <property type="match status" value="1"/>
</dbReference>
<keyword evidence="4" id="KW-1185">Reference proteome</keyword>
<organism evidence="3 4">
    <name type="scientific">[Bacteroides] pectinophilus ATCC 43243</name>
    <dbReference type="NCBI Taxonomy" id="483218"/>
    <lineage>
        <taxon>Bacteria</taxon>
        <taxon>Bacillati</taxon>
        <taxon>Bacillota</taxon>
        <taxon>Clostridia</taxon>
        <taxon>Eubacteriales</taxon>
    </lineage>
</organism>
<dbReference type="EMBL" id="ABVQ01000036">
    <property type="protein sequence ID" value="EEC57430.1"/>
    <property type="molecule type" value="Genomic_DNA"/>
</dbReference>
<protein>
    <recommendedName>
        <fullName evidence="2">CYTH domain-containing protein</fullName>
    </recommendedName>
</protein>
<dbReference type="SUPFAM" id="SSF55154">
    <property type="entry name" value="CYTH-like phosphatases"/>
    <property type="match status" value="1"/>
</dbReference>
<dbReference type="STRING" id="483218.BACPEC_01939"/>
<evidence type="ECO:0000313" key="3">
    <source>
        <dbReference type="EMBL" id="EEC57430.1"/>
    </source>
</evidence>
<dbReference type="HOGENOM" id="CLU_109545_0_0_9"/>
<dbReference type="CDD" id="cd07761">
    <property type="entry name" value="CYTH-like_CthTTM-like"/>
    <property type="match status" value="1"/>
</dbReference>
<evidence type="ECO:0000256" key="1">
    <source>
        <dbReference type="PIRSR" id="PIRSR016487-1"/>
    </source>
</evidence>
<feature type="active site" description="Proton acceptor" evidence="1">
    <location>
        <position position="28"/>
    </location>
</feature>
<dbReference type="eggNOG" id="COG2954">
    <property type="taxonomic scope" value="Bacteria"/>
</dbReference>
<reference evidence="3 4" key="1">
    <citation type="submission" date="2008-11" db="EMBL/GenBank/DDBJ databases">
        <title>Draft genome sequence of Bacteroides pectinophilus (ATCC 43243).</title>
        <authorList>
            <person name="Sudarsanam P."/>
            <person name="Ley R."/>
            <person name="Guruge J."/>
            <person name="Turnbaugh P.J."/>
            <person name="Mahowald M."/>
            <person name="Liep D."/>
            <person name="Gordon J."/>
        </authorList>
    </citation>
    <scope>NUCLEOTIDE SEQUENCE [LARGE SCALE GENOMIC DNA]</scope>
    <source>
        <strain evidence="3 4">ATCC 43243</strain>
    </source>
</reference>